<reference evidence="1" key="1">
    <citation type="submission" date="2023-08" db="EMBL/GenBank/DDBJ databases">
        <title>Pelteobagrus vachellii genome.</title>
        <authorList>
            <person name="Liu H."/>
        </authorList>
    </citation>
    <scope>NUCLEOTIDE SEQUENCE</scope>
    <source>
        <strain evidence="1">PRFRI_2022a</strain>
        <tissue evidence="1">Muscle</tissue>
    </source>
</reference>
<name>A0AA88MHL2_TACVA</name>
<proteinExistence type="predicted"/>
<accession>A0AA88MHL2</accession>
<evidence type="ECO:0008006" key="3">
    <source>
        <dbReference type="Google" id="ProtNLM"/>
    </source>
</evidence>
<evidence type="ECO:0000313" key="1">
    <source>
        <dbReference type="EMBL" id="KAK2836723.1"/>
    </source>
</evidence>
<keyword evidence="2" id="KW-1185">Reference proteome</keyword>
<gene>
    <name evidence="1" type="ORF">Q7C36_014592</name>
</gene>
<dbReference type="AlphaFoldDB" id="A0AA88MHL2"/>
<organism evidence="1 2">
    <name type="scientific">Tachysurus vachellii</name>
    <name type="common">Darkbarbel catfish</name>
    <name type="synonym">Pelteobagrus vachellii</name>
    <dbReference type="NCBI Taxonomy" id="175792"/>
    <lineage>
        <taxon>Eukaryota</taxon>
        <taxon>Metazoa</taxon>
        <taxon>Chordata</taxon>
        <taxon>Craniata</taxon>
        <taxon>Vertebrata</taxon>
        <taxon>Euteleostomi</taxon>
        <taxon>Actinopterygii</taxon>
        <taxon>Neopterygii</taxon>
        <taxon>Teleostei</taxon>
        <taxon>Ostariophysi</taxon>
        <taxon>Siluriformes</taxon>
        <taxon>Bagridae</taxon>
        <taxon>Tachysurus</taxon>
    </lineage>
</organism>
<dbReference type="SUPFAM" id="SSF56219">
    <property type="entry name" value="DNase I-like"/>
    <property type="match status" value="1"/>
</dbReference>
<comment type="caution">
    <text evidence="1">The sequence shown here is derived from an EMBL/GenBank/DDBJ whole genome shotgun (WGS) entry which is preliminary data.</text>
</comment>
<dbReference type="EMBL" id="JAVHJS010000014">
    <property type="protein sequence ID" value="KAK2836723.1"/>
    <property type="molecule type" value="Genomic_DNA"/>
</dbReference>
<protein>
    <recommendedName>
        <fullName evidence="3">Endonuclease/exonuclease/phosphatase domain-containing protein</fullName>
    </recommendedName>
</protein>
<dbReference type="InterPro" id="IPR036691">
    <property type="entry name" value="Endo/exonu/phosph_ase_sf"/>
</dbReference>
<sequence>MCRPFYLPREFTCVVVIAVYVHPDAKASIAMKELSSAINKLQTVHPDGVVIVAGDFNHCNLRSVLPKFQQNVSCFTRTLDHVHIHIQVCTRTSVAEAYRVTPLPHLGQSDHLLLFLLPEYSPVIRCVKPTIRTVKQQFSHTDWSEFASQAMTDSFTNINTYTNAVLDLINSCVDRMTRLKNIRVFPNQKPGMNQEVRLLLKACNTAFRSGDWGAYSVTRADLRRGICKAKHAYKQQIEEHFNSADPRRMWQGIQAITDRKHNTCIQFCLTPQQAQTLLRSVVKTAHQIIGIELPTLENIFKKHCLQRARGIIKDPSHPNHGLFTLLPLGRRYRCLRARTNRLKNSFFPVAVTALNS</sequence>
<evidence type="ECO:0000313" key="2">
    <source>
        <dbReference type="Proteomes" id="UP001187315"/>
    </source>
</evidence>
<dbReference type="Proteomes" id="UP001187315">
    <property type="component" value="Unassembled WGS sequence"/>
</dbReference>
<dbReference type="PANTHER" id="PTHR47510:SF3">
    <property type="entry name" value="ENDO_EXONUCLEASE_PHOSPHATASE DOMAIN-CONTAINING PROTEIN"/>
    <property type="match status" value="1"/>
</dbReference>
<dbReference type="PANTHER" id="PTHR47510">
    <property type="entry name" value="REVERSE TRANSCRIPTASE DOMAIN-CONTAINING PROTEIN"/>
    <property type="match status" value="1"/>
</dbReference>